<comment type="caution">
    <text evidence="2">The sequence shown here is derived from an EMBL/GenBank/DDBJ whole genome shotgun (WGS) entry which is preliminary data.</text>
</comment>
<organism evidence="2 3">
    <name type="scientific">Prorocentrum cordatum</name>
    <dbReference type="NCBI Taxonomy" id="2364126"/>
    <lineage>
        <taxon>Eukaryota</taxon>
        <taxon>Sar</taxon>
        <taxon>Alveolata</taxon>
        <taxon>Dinophyceae</taxon>
        <taxon>Prorocentrales</taxon>
        <taxon>Prorocentraceae</taxon>
        <taxon>Prorocentrum</taxon>
    </lineage>
</organism>
<dbReference type="EMBL" id="CAUYUJ010015835">
    <property type="protein sequence ID" value="CAK0858698.1"/>
    <property type="molecule type" value="Genomic_DNA"/>
</dbReference>
<keyword evidence="3" id="KW-1185">Reference proteome</keyword>
<accession>A0ABN9UI54</accession>
<dbReference type="SUPFAM" id="SSF53335">
    <property type="entry name" value="S-adenosyl-L-methionine-dependent methyltransferases"/>
    <property type="match status" value="1"/>
</dbReference>
<dbReference type="Pfam" id="PF08241">
    <property type="entry name" value="Methyltransf_11"/>
    <property type="match status" value="1"/>
</dbReference>
<feature type="domain" description="Methyltransferase type 11" evidence="1">
    <location>
        <begin position="98"/>
        <end position="138"/>
    </location>
</feature>
<name>A0ABN9UI54_9DINO</name>
<dbReference type="Proteomes" id="UP001189429">
    <property type="component" value="Unassembled WGS sequence"/>
</dbReference>
<dbReference type="InterPro" id="IPR029063">
    <property type="entry name" value="SAM-dependent_MTases_sf"/>
</dbReference>
<evidence type="ECO:0000313" key="2">
    <source>
        <dbReference type="EMBL" id="CAK0858698.1"/>
    </source>
</evidence>
<gene>
    <name evidence="2" type="ORF">PCOR1329_LOCUS48311</name>
</gene>
<sequence>MKLRSENTGWSPRGHEHTFERVQLGRWLRRASERIRPEEVPGERRCLEWDSAQYSRHFFARHCSVMDVLNYAGDFGVAPHVAPGGSDGQRRYVVDIHDAEGTIPAGSVGIALCGQVFEHLRRPHAAIRQLFRAVAPGG</sequence>
<dbReference type="Gene3D" id="3.40.50.150">
    <property type="entry name" value="Vaccinia Virus protein VP39"/>
    <property type="match status" value="1"/>
</dbReference>
<evidence type="ECO:0000313" key="3">
    <source>
        <dbReference type="Proteomes" id="UP001189429"/>
    </source>
</evidence>
<reference evidence="2" key="1">
    <citation type="submission" date="2023-10" db="EMBL/GenBank/DDBJ databases">
        <authorList>
            <person name="Chen Y."/>
            <person name="Shah S."/>
            <person name="Dougan E. K."/>
            <person name="Thang M."/>
            <person name="Chan C."/>
        </authorList>
    </citation>
    <scope>NUCLEOTIDE SEQUENCE [LARGE SCALE GENOMIC DNA]</scope>
</reference>
<proteinExistence type="predicted"/>
<evidence type="ECO:0000259" key="1">
    <source>
        <dbReference type="Pfam" id="PF08241"/>
    </source>
</evidence>
<protein>
    <recommendedName>
        <fullName evidence="1">Methyltransferase type 11 domain-containing protein</fullName>
    </recommendedName>
</protein>
<feature type="non-terminal residue" evidence="2">
    <location>
        <position position="138"/>
    </location>
</feature>
<dbReference type="InterPro" id="IPR013216">
    <property type="entry name" value="Methyltransf_11"/>
</dbReference>